<dbReference type="STRING" id="558152.IQ37_02890"/>
<keyword evidence="1" id="KW-0472">Membrane</keyword>
<keyword evidence="1" id="KW-0812">Transmembrane</keyword>
<sequence length="233" mass="26653">MMNIKAKPIDFKLNEYLNKGFELLKKDFGNFLVAYIFCMVMSIIPFCGLLAFGNFYKYCRKVNKGEPANVGDIFNFDDFVPYFIVQLILIGAVFALYIPMFFIIPFAGAAGEGNDVPSAMLLFMIPYMLFIFIAIFIVALLGFYMPGLISLKKVYDIKTAWTMSRMMTKNNLLSIFLFAIVVGFLSQLGILLCGIGILITMPYFYTTHYFAYEDAIQQIEYDEIKEIGLKNEF</sequence>
<dbReference type="Proteomes" id="UP000028709">
    <property type="component" value="Unassembled WGS sequence"/>
</dbReference>
<feature type="transmembrane region" description="Helical" evidence="1">
    <location>
        <begin position="124"/>
        <end position="151"/>
    </location>
</feature>
<name>A0A086BMF7_9FLAO</name>
<dbReference type="EMBL" id="JPRJ01000002">
    <property type="protein sequence ID" value="KFF30121.1"/>
    <property type="molecule type" value="Genomic_DNA"/>
</dbReference>
<evidence type="ECO:0000256" key="1">
    <source>
        <dbReference type="SAM" id="Phobius"/>
    </source>
</evidence>
<proteinExistence type="predicted"/>
<feature type="transmembrane region" description="Helical" evidence="1">
    <location>
        <begin position="79"/>
        <end position="104"/>
    </location>
</feature>
<comment type="caution">
    <text evidence="2">The sequence shown here is derived from an EMBL/GenBank/DDBJ whole genome shotgun (WGS) entry which is preliminary data.</text>
</comment>
<accession>A0A086BMF7</accession>
<keyword evidence="1" id="KW-1133">Transmembrane helix</keyword>
<organism evidence="2 3">
    <name type="scientific">Chryseobacterium piperi</name>
    <dbReference type="NCBI Taxonomy" id="558152"/>
    <lineage>
        <taxon>Bacteria</taxon>
        <taxon>Pseudomonadati</taxon>
        <taxon>Bacteroidota</taxon>
        <taxon>Flavobacteriia</taxon>
        <taxon>Flavobacteriales</taxon>
        <taxon>Weeksellaceae</taxon>
        <taxon>Chryseobacterium group</taxon>
        <taxon>Chryseobacterium</taxon>
    </lineage>
</organism>
<evidence type="ECO:0000313" key="3">
    <source>
        <dbReference type="Proteomes" id="UP000028709"/>
    </source>
</evidence>
<protein>
    <recommendedName>
        <fullName evidence="4">DUF4013 domain-containing protein</fullName>
    </recommendedName>
</protein>
<feature type="transmembrane region" description="Helical" evidence="1">
    <location>
        <begin position="172"/>
        <end position="205"/>
    </location>
</feature>
<evidence type="ECO:0008006" key="4">
    <source>
        <dbReference type="Google" id="ProtNLM"/>
    </source>
</evidence>
<reference evidence="2 3" key="1">
    <citation type="submission" date="2014-07" db="EMBL/GenBank/DDBJ databases">
        <title>Genome of Chryseobacterium piperi CTM.</title>
        <authorList>
            <person name="Pipes S.E."/>
            <person name="Stropko S.J."/>
            <person name="Newman J.D."/>
        </authorList>
    </citation>
    <scope>NUCLEOTIDE SEQUENCE [LARGE SCALE GENOMIC DNA]</scope>
    <source>
        <strain evidence="2 3">CTM</strain>
    </source>
</reference>
<evidence type="ECO:0000313" key="2">
    <source>
        <dbReference type="EMBL" id="KFF30121.1"/>
    </source>
</evidence>
<feature type="transmembrane region" description="Helical" evidence="1">
    <location>
        <begin position="32"/>
        <end position="58"/>
    </location>
</feature>
<dbReference type="eggNOG" id="ENOG5033YTU">
    <property type="taxonomic scope" value="Bacteria"/>
</dbReference>
<keyword evidence="3" id="KW-1185">Reference proteome</keyword>
<dbReference type="KEGG" id="cpip:CJF12_15145"/>
<gene>
    <name evidence="2" type="ORF">IQ37_02890</name>
</gene>
<dbReference type="OrthoDB" id="1274380at2"/>
<dbReference type="RefSeq" id="WP_034681455.1">
    <property type="nucleotide sequence ID" value="NZ_CP023049.2"/>
</dbReference>
<dbReference type="AlphaFoldDB" id="A0A086BMF7"/>